<organism evidence="1 2">
    <name type="scientific">Streptomyces typhae</name>
    <dbReference type="NCBI Taxonomy" id="2681492"/>
    <lineage>
        <taxon>Bacteria</taxon>
        <taxon>Bacillati</taxon>
        <taxon>Actinomycetota</taxon>
        <taxon>Actinomycetes</taxon>
        <taxon>Kitasatosporales</taxon>
        <taxon>Streptomycetaceae</taxon>
        <taxon>Streptomyces</taxon>
    </lineage>
</organism>
<keyword evidence="2" id="KW-1185">Reference proteome</keyword>
<gene>
    <name evidence="1" type="ORF">GPA10_22470</name>
</gene>
<dbReference type="Proteomes" id="UP000483802">
    <property type="component" value="Unassembled WGS sequence"/>
</dbReference>
<dbReference type="AlphaFoldDB" id="A0A6L6X107"/>
<sequence length="77" mass="8508">MSDVRTYTEEQVTKAANAAADIILEEIELDQDGEDLLHLLVNAAVTVLVTDMQADFSDVIAENYGLTVDEFKSERGF</sequence>
<reference evidence="1 2" key="1">
    <citation type="submission" date="2019-11" db="EMBL/GenBank/DDBJ databases">
        <title>Streptomyces typhae sp. nov., a novel endophytic actinomycete isolated from the root of cattail pollen (Typha angustifolia L.).</title>
        <authorList>
            <person name="Peng C."/>
        </authorList>
    </citation>
    <scope>NUCLEOTIDE SEQUENCE [LARGE SCALE GENOMIC DNA]</scope>
    <source>
        <strain evidence="2">p1417</strain>
    </source>
</reference>
<evidence type="ECO:0000313" key="1">
    <source>
        <dbReference type="EMBL" id="MVO87451.1"/>
    </source>
</evidence>
<dbReference type="RefSeq" id="WP_157167076.1">
    <property type="nucleotide sequence ID" value="NZ_WPNZ01000012.1"/>
</dbReference>
<protein>
    <submittedName>
        <fullName evidence="1">Uncharacterized protein</fullName>
    </submittedName>
</protein>
<dbReference type="EMBL" id="WPNZ01000012">
    <property type="protein sequence ID" value="MVO87451.1"/>
    <property type="molecule type" value="Genomic_DNA"/>
</dbReference>
<accession>A0A6L6X107</accession>
<proteinExistence type="predicted"/>
<comment type="caution">
    <text evidence="1">The sequence shown here is derived from an EMBL/GenBank/DDBJ whole genome shotgun (WGS) entry which is preliminary data.</text>
</comment>
<name>A0A6L6X107_9ACTN</name>
<evidence type="ECO:0000313" key="2">
    <source>
        <dbReference type="Proteomes" id="UP000483802"/>
    </source>
</evidence>